<evidence type="ECO:0000313" key="4">
    <source>
        <dbReference type="Proteomes" id="UP000287166"/>
    </source>
</evidence>
<dbReference type="Proteomes" id="UP000287166">
    <property type="component" value="Unassembled WGS sequence"/>
</dbReference>
<sequence length="810" mass="88229">MDNLHDDAFSGQLTAENLQRYLQYDRSIIDEPGGFANLTPLAAASFHGHLDVVKLLLDHVANPDALSPGNRTALFYVTSRKVRCNQLAIVRALLDAGAKIDKCYDDDGRNTPLMNAIQQLGDKEIVHELVNRGASLTLTNLEGETTKMIAKVRGMEHDVRLRADRELPRAELANFVAAAVMLAVAVGNGGPMEDVLRDAITKLCCASGEKFDGLMDEKSTSRRTADYGTRYTSPATAVEHSGNHLPEVVAEASAEDPSGLSRAHSETTTAVAGHAVEAKAVETTALLDDVAHVPAAVPGKAAAREATVTMTQTVEATGETAITLTQTVNIASPIHNERAVSSKSENAVQDRAVGSGDVATKAARHSPVSLGVTSDAAGEAAIIEVETGKVPRDEQSSVEITSADCAQAQDTEDKTANPSVAISDCDRVNPQQYDRSTQAPDAGVREDIEQFGLQKPPQRHRGLSRWLRQSLRMQRIPAAESALSTGIRAPAVEYRATEWCSSPGARITPGGIAKGTTKSTVENITQPTTVENPQNLTAGNESNEDELSKADDESFKADDESLKADDELVEHVSINAASLLNNPNGCYTDPENVERIKTLSLYQLVIYCDDSGSMGYDRLYEHQCELVRRIVTIATKLVPDDYGVDLHFINAPSAYNLSDHGIEARMKQVKPSGGTSIGYNLRRKILEPLVYKRMASGERFERPILIWTITDGEPDRTDQPSFKDAIMECRKNLVMHGYRPTAVRFCVSQIGNSWDAVNFLNGLRDDSEISDVVHCTTDRLDDKFKELKNAEGKLEEWLLKTLTEHIMTKK</sequence>
<name>A0A401GR59_9APHY</name>
<dbReference type="GeneID" id="38781610"/>
<dbReference type="PROSITE" id="PS50297">
    <property type="entry name" value="ANK_REP_REGION"/>
    <property type="match status" value="1"/>
</dbReference>
<dbReference type="RefSeq" id="XP_027615606.1">
    <property type="nucleotide sequence ID" value="XM_027759805.1"/>
</dbReference>
<dbReference type="PANTHER" id="PTHR34706:SF3">
    <property type="entry name" value="ANKYRIN REPEAT PROTEIN (AFU_ORTHOLOGUE AFUA_7G06200)"/>
    <property type="match status" value="1"/>
</dbReference>
<dbReference type="InParanoid" id="A0A401GR59"/>
<keyword evidence="1" id="KW-0040">ANK repeat</keyword>
<feature type="region of interest" description="Disordered" evidence="2">
    <location>
        <begin position="521"/>
        <end position="560"/>
    </location>
</feature>
<feature type="repeat" description="ANK" evidence="1">
    <location>
        <begin position="36"/>
        <end position="68"/>
    </location>
</feature>
<reference evidence="3 4" key="1">
    <citation type="journal article" date="2018" name="Sci. Rep.">
        <title>Genome sequence of the cauliflower mushroom Sparassis crispa (Hanabiratake) and its association with beneficial usage.</title>
        <authorList>
            <person name="Kiyama R."/>
            <person name="Furutani Y."/>
            <person name="Kawaguchi K."/>
            <person name="Nakanishi T."/>
        </authorList>
    </citation>
    <scope>NUCLEOTIDE SEQUENCE [LARGE SCALE GENOMIC DNA]</scope>
</reference>
<dbReference type="SMART" id="SM00248">
    <property type="entry name" value="ANK"/>
    <property type="match status" value="3"/>
</dbReference>
<dbReference type="InterPro" id="IPR036465">
    <property type="entry name" value="vWFA_dom_sf"/>
</dbReference>
<dbReference type="AlphaFoldDB" id="A0A401GR59"/>
<protein>
    <submittedName>
        <fullName evidence="3">Uncharacterized protein</fullName>
    </submittedName>
</protein>
<gene>
    <name evidence="3" type="ORF">SCP_0606720</name>
</gene>
<evidence type="ECO:0000256" key="2">
    <source>
        <dbReference type="SAM" id="MobiDB-lite"/>
    </source>
</evidence>
<feature type="compositionally biased region" description="Basic and acidic residues" evidence="2">
    <location>
        <begin position="546"/>
        <end position="560"/>
    </location>
</feature>
<dbReference type="InterPro" id="IPR002110">
    <property type="entry name" value="Ankyrin_rpt"/>
</dbReference>
<feature type="region of interest" description="Disordered" evidence="2">
    <location>
        <begin position="404"/>
        <end position="443"/>
    </location>
</feature>
<dbReference type="EMBL" id="BFAD01000006">
    <property type="protein sequence ID" value="GBE84693.1"/>
    <property type="molecule type" value="Genomic_DNA"/>
</dbReference>
<proteinExistence type="predicted"/>
<keyword evidence="4" id="KW-1185">Reference proteome</keyword>
<dbReference type="Pfam" id="PF12796">
    <property type="entry name" value="Ank_2"/>
    <property type="match status" value="1"/>
</dbReference>
<dbReference type="OrthoDB" id="2142040at2759"/>
<evidence type="ECO:0000313" key="3">
    <source>
        <dbReference type="EMBL" id="GBE84693.1"/>
    </source>
</evidence>
<dbReference type="Gene3D" id="1.25.40.20">
    <property type="entry name" value="Ankyrin repeat-containing domain"/>
    <property type="match status" value="1"/>
</dbReference>
<dbReference type="SUPFAM" id="SSF48403">
    <property type="entry name" value="Ankyrin repeat"/>
    <property type="match status" value="1"/>
</dbReference>
<dbReference type="PANTHER" id="PTHR34706">
    <property type="entry name" value="SLR1338 PROTEIN"/>
    <property type="match status" value="1"/>
</dbReference>
<feature type="compositionally biased region" description="Polar residues" evidence="2">
    <location>
        <begin position="521"/>
        <end position="541"/>
    </location>
</feature>
<dbReference type="STRING" id="139825.A0A401GR59"/>
<dbReference type="PROSITE" id="PS50088">
    <property type="entry name" value="ANK_REPEAT"/>
    <property type="match status" value="1"/>
</dbReference>
<evidence type="ECO:0000256" key="1">
    <source>
        <dbReference type="PROSITE-ProRule" id="PRU00023"/>
    </source>
</evidence>
<dbReference type="SUPFAM" id="SSF53300">
    <property type="entry name" value="vWA-like"/>
    <property type="match status" value="1"/>
</dbReference>
<comment type="caution">
    <text evidence="3">The sequence shown here is derived from an EMBL/GenBank/DDBJ whole genome shotgun (WGS) entry which is preliminary data.</text>
</comment>
<feature type="compositionally biased region" description="Polar residues" evidence="2">
    <location>
        <begin position="429"/>
        <end position="439"/>
    </location>
</feature>
<dbReference type="InterPro" id="IPR036770">
    <property type="entry name" value="Ankyrin_rpt-contain_sf"/>
</dbReference>
<dbReference type="Pfam" id="PF00023">
    <property type="entry name" value="Ank"/>
    <property type="match status" value="1"/>
</dbReference>
<accession>A0A401GR59</accession>
<organism evidence="3 4">
    <name type="scientific">Sparassis crispa</name>
    <dbReference type="NCBI Taxonomy" id="139825"/>
    <lineage>
        <taxon>Eukaryota</taxon>
        <taxon>Fungi</taxon>
        <taxon>Dikarya</taxon>
        <taxon>Basidiomycota</taxon>
        <taxon>Agaricomycotina</taxon>
        <taxon>Agaricomycetes</taxon>
        <taxon>Polyporales</taxon>
        <taxon>Sparassidaceae</taxon>
        <taxon>Sparassis</taxon>
    </lineage>
</organism>